<organism evidence="2 3">
    <name type="scientific">Thlaspi arvense</name>
    <name type="common">Field penny-cress</name>
    <dbReference type="NCBI Taxonomy" id="13288"/>
    <lineage>
        <taxon>Eukaryota</taxon>
        <taxon>Viridiplantae</taxon>
        <taxon>Streptophyta</taxon>
        <taxon>Embryophyta</taxon>
        <taxon>Tracheophyta</taxon>
        <taxon>Spermatophyta</taxon>
        <taxon>Magnoliopsida</taxon>
        <taxon>eudicotyledons</taxon>
        <taxon>Gunneridae</taxon>
        <taxon>Pentapetalae</taxon>
        <taxon>rosids</taxon>
        <taxon>malvids</taxon>
        <taxon>Brassicales</taxon>
        <taxon>Brassicaceae</taxon>
        <taxon>Thlaspideae</taxon>
        <taxon>Thlaspi</taxon>
    </lineage>
</organism>
<protein>
    <submittedName>
        <fullName evidence="2">Uncharacterized protein</fullName>
    </submittedName>
</protein>
<name>A0AAU9T4X7_THLAR</name>
<sequence>MIGAAHRRLLSLSTRTLHRGVKQSHTSQNESLVLGSCSEAEQRNKENNSLPGKWTNIQGSSETHCDNCCSLYISLSMKKSVQSKENEKKKSETISSSSSNVRPLNDGREIKKYKKPS</sequence>
<feature type="region of interest" description="Disordered" evidence="1">
    <location>
        <begin position="80"/>
        <end position="117"/>
    </location>
</feature>
<dbReference type="EMBL" id="OU466863">
    <property type="protein sequence ID" value="CAH2079345.1"/>
    <property type="molecule type" value="Genomic_DNA"/>
</dbReference>
<gene>
    <name evidence="2" type="ORF">TAV2_LOCUS24592</name>
</gene>
<proteinExistence type="predicted"/>
<reference evidence="2 3" key="1">
    <citation type="submission" date="2022-03" db="EMBL/GenBank/DDBJ databases">
        <authorList>
            <person name="Nunn A."/>
            <person name="Chopra R."/>
            <person name="Nunn A."/>
            <person name="Contreras Garrido A."/>
        </authorList>
    </citation>
    <scope>NUCLEOTIDE SEQUENCE [LARGE SCALE GENOMIC DNA]</scope>
</reference>
<feature type="non-terminal residue" evidence="2">
    <location>
        <position position="1"/>
    </location>
</feature>
<evidence type="ECO:0000256" key="1">
    <source>
        <dbReference type="SAM" id="MobiDB-lite"/>
    </source>
</evidence>
<evidence type="ECO:0000313" key="2">
    <source>
        <dbReference type="EMBL" id="CAH2079345.1"/>
    </source>
</evidence>
<keyword evidence="3" id="KW-1185">Reference proteome</keyword>
<feature type="compositionally biased region" description="Polar residues" evidence="1">
    <location>
        <begin position="47"/>
        <end position="56"/>
    </location>
</feature>
<dbReference type="Proteomes" id="UP000836841">
    <property type="component" value="Chromosome 7"/>
</dbReference>
<dbReference type="AlphaFoldDB" id="A0AAU9T4X7"/>
<evidence type="ECO:0000313" key="3">
    <source>
        <dbReference type="Proteomes" id="UP000836841"/>
    </source>
</evidence>
<accession>A0AAU9T4X7</accession>
<feature type="region of interest" description="Disordered" evidence="1">
    <location>
        <begin position="18"/>
        <end position="56"/>
    </location>
</feature>
<feature type="compositionally biased region" description="Basic and acidic residues" evidence="1">
    <location>
        <begin position="82"/>
        <end position="92"/>
    </location>
</feature>